<feature type="domain" description="Glycosyltransferase subfamily 4-like N-terminal" evidence="2">
    <location>
        <begin position="55"/>
        <end position="193"/>
    </location>
</feature>
<dbReference type="SUPFAM" id="SSF53756">
    <property type="entry name" value="UDP-Glycosyltransferase/glycogen phosphorylase"/>
    <property type="match status" value="1"/>
</dbReference>
<name>A0ABM9NV13_9FLAO</name>
<dbReference type="Pfam" id="PF00534">
    <property type="entry name" value="Glycos_transf_1"/>
    <property type="match status" value="1"/>
</dbReference>
<dbReference type="Gene3D" id="3.40.50.2000">
    <property type="entry name" value="Glycogen Phosphorylase B"/>
    <property type="match status" value="2"/>
</dbReference>
<dbReference type="RefSeq" id="WP_348710728.1">
    <property type="nucleotide sequence ID" value="NZ_CAXIXY010000003.1"/>
</dbReference>
<dbReference type="InterPro" id="IPR050194">
    <property type="entry name" value="Glycosyltransferase_grp1"/>
</dbReference>
<feature type="domain" description="Glycosyl transferase family 1" evidence="1">
    <location>
        <begin position="198"/>
        <end position="333"/>
    </location>
</feature>
<dbReference type="InterPro" id="IPR001296">
    <property type="entry name" value="Glyco_trans_1"/>
</dbReference>
<dbReference type="Proteomes" id="UP001497416">
    <property type="component" value="Unassembled WGS sequence"/>
</dbReference>
<proteinExistence type="predicted"/>
<reference evidence="3 4" key="1">
    <citation type="submission" date="2024-05" db="EMBL/GenBank/DDBJ databases">
        <authorList>
            <person name="Duchaud E."/>
        </authorList>
    </citation>
    <scope>NUCLEOTIDE SEQUENCE [LARGE SCALE GENOMIC DNA]</scope>
    <source>
        <strain evidence="3">Ena-SAMPLE-TAB-13-05-2024-13:56:06:370-140302</strain>
    </source>
</reference>
<sequence>MKRALVHDWFYTKAGGEKVVEAISDIWSDFDYYTLIDTLNDQLRNEILKGSKTTTSFIQKLPRSKKNHRNYLELFPAAIESFDLSQYDLVISSSSSVAKGVLTNQNQLHICYCHSPIRYAWNLYFDYLNDKNLNKGIKGWYAKRVLRKIRLWDVISSNRVDFFIANSNYIAQRIKKIYNRDSVVIYPPVETEKFTLCSEKEDFYIAASRLVSYKKIDVILEAFNQMPDKQLKIIGDGPEMKTLIKKANKNITFVGKVSEEDMISNLQKAKALVFAADEDFGILPVEAQCCGTPVIAFRKGGLLETVIENKTGVFFDRQIPEDIIKAVKVFESSSFDFSVIRENALRFSVDRFQREFKLFVEEKLKEFYS</sequence>
<dbReference type="InterPro" id="IPR028098">
    <property type="entry name" value="Glyco_trans_4-like_N"/>
</dbReference>
<protein>
    <submittedName>
        <fullName evidence="3">Glycosyltransferase involved in cell wall bisynthesis</fullName>
    </submittedName>
</protein>
<evidence type="ECO:0000313" key="4">
    <source>
        <dbReference type="Proteomes" id="UP001497416"/>
    </source>
</evidence>
<gene>
    <name evidence="3" type="ORF">T190607A01A_10975</name>
</gene>
<dbReference type="EMBL" id="CAXIXY010000003">
    <property type="protein sequence ID" value="CAL2080116.1"/>
    <property type="molecule type" value="Genomic_DNA"/>
</dbReference>
<evidence type="ECO:0000259" key="1">
    <source>
        <dbReference type="Pfam" id="PF00534"/>
    </source>
</evidence>
<dbReference type="Pfam" id="PF13439">
    <property type="entry name" value="Glyco_transf_4"/>
    <property type="match status" value="1"/>
</dbReference>
<accession>A0ABM9NV13</accession>
<organism evidence="3 4">
    <name type="scientific">Tenacibaculum platacis</name>
    <dbReference type="NCBI Taxonomy" id="3137852"/>
    <lineage>
        <taxon>Bacteria</taxon>
        <taxon>Pseudomonadati</taxon>
        <taxon>Bacteroidota</taxon>
        <taxon>Flavobacteriia</taxon>
        <taxon>Flavobacteriales</taxon>
        <taxon>Flavobacteriaceae</taxon>
        <taxon>Tenacibaculum</taxon>
    </lineage>
</organism>
<comment type="caution">
    <text evidence="3">The sequence shown here is derived from an EMBL/GenBank/DDBJ whole genome shotgun (WGS) entry which is preliminary data.</text>
</comment>
<dbReference type="PANTHER" id="PTHR45947">
    <property type="entry name" value="SULFOQUINOVOSYL TRANSFERASE SQD2"/>
    <property type="match status" value="1"/>
</dbReference>
<dbReference type="PANTHER" id="PTHR45947:SF3">
    <property type="entry name" value="SULFOQUINOVOSYL TRANSFERASE SQD2"/>
    <property type="match status" value="1"/>
</dbReference>
<keyword evidence="4" id="KW-1185">Reference proteome</keyword>
<evidence type="ECO:0000259" key="2">
    <source>
        <dbReference type="Pfam" id="PF13439"/>
    </source>
</evidence>
<evidence type="ECO:0000313" key="3">
    <source>
        <dbReference type="EMBL" id="CAL2080116.1"/>
    </source>
</evidence>